<dbReference type="InterPro" id="IPR016161">
    <property type="entry name" value="Ald_DH/histidinol_DH"/>
</dbReference>
<dbReference type="GO" id="GO:0016620">
    <property type="term" value="F:oxidoreductase activity, acting on the aldehyde or oxo group of donors, NAD or NADP as acceptor"/>
    <property type="evidence" value="ECO:0007669"/>
    <property type="project" value="InterPro"/>
</dbReference>
<keyword evidence="3" id="KW-1185">Reference proteome</keyword>
<comment type="caution">
    <text evidence="2">The sequence shown here is derived from an EMBL/GenBank/DDBJ whole genome shotgun (WGS) entry which is preliminary data.</text>
</comment>
<dbReference type="InterPro" id="IPR015590">
    <property type="entry name" value="Aldehyde_DH_dom"/>
</dbReference>
<sequence length="198" mass="22320">MLLVLGLELQDMMCHHLFKSLLRAPISLRPFVQLPPLVAISTQHTYLALIHSSQLLSHILVYTLFGVDSISSVEPVLLQDLIHVQEVHIALLRNQPIYRHFLELLTDHKVIGDPLNRGTAHGPQNHKAHFDKLLEYIDIGLKEGATLMYGGKKVDRPGFFLHPTVFTNVEDHMFIAKEESFGPIMVISKFGNGCMGKQ</sequence>
<accession>A0A5B7G5R6</accession>
<dbReference type="OrthoDB" id="310895at2759"/>
<dbReference type="SUPFAM" id="SSF53720">
    <property type="entry name" value="ALDH-like"/>
    <property type="match status" value="1"/>
</dbReference>
<dbReference type="AlphaFoldDB" id="A0A5B7G5R6"/>
<organism evidence="2 3">
    <name type="scientific">Portunus trituberculatus</name>
    <name type="common">Swimming crab</name>
    <name type="synonym">Neptunus trituberculatus</name>
    <dbReference type="NCBI Taxonomy" id="210409"/>
    <lineage>
        <taxon>Eukaryota</taxon>
        <taxon>Metazoa</taxon>
        <taxon>Ecdysozoa</taxon>
        <taxon>Arthropoda</taxon>
        <taxon>Crustacea</taxon>
        <taxon>Multicrustacea</taxon>
        <taxon>Malacostraca</taxon>
        <taxon>Eumalacostraca</taxon>
        <taxon>Eucarida</taxon>
        <taxon>Decapoda</taxon>
        <taxon>Pleocyemata</taxon>
        <taxon>Brachyura</taxon>
        <taxon>Eubrachyura</taxon>
        <taxon>Portunoidea</taxon>
        <taxon>Portunidae</taxon>
        <taxon>Portuninae</taxon>
        <taxon>Portunus</taxon>
    </lineage>
</organism>
<evidence type="ECO:0000313" key="3">
    <source>
        <dbReference type="Proteomes" id="UP000324222"/>
    </source>
</evidence>
<evidence type="ECO:0000313" key="2">
    <source>
        <dbReference type="EMBL" id="MPC54282.1"/>
    </source>
</evidence>
<name>A0A5B7G5R6_PORTR</name>
<dbReference type="Proteomes" id="UP000324222">
    <property type="component" value="Unassembled WGS sequence"/>
</dbReference>
<proteinExistence type="predicted"/>
<dbReference type="EMBL" id="VSRR010012237">
    <property type="protein sequence ID" value="MPC54282.1"/>
    <property type="molecule type" value="Genomic_DNA"/>
</dbReference>
<dbReference type="InterPro" id="IPR016163">
    <property type="entry name" value="Ald_DH_C"/>
</dbReference>
<gene>
    <name evidence="2" type="primary">ALDH1L2</name>
    <name evidence="2" type="ORF">E2C01_048192</name>
</gene>
<reference evidence="2 3" key="1">
    <citation type="submission" date="2019-05" db="EMBL/GenBank/DDBJ databases">
        <title>Another draft genome of Portunus trituberculatus and its Hox gene families provides insights of decapod evolution.</title>
        <authorList>
            <person name="Jeong J.-H."/>
            <person name="Song I."/>
            <person name="Kim S."/>
            <person name="Choi T."/>
            <person name="Kim D."/>
            <person name="Ryu S."/>
            <person name="Kim W."/>
        </authorList>
    </citation>
    <scope>NUCLEOTIDE SEQUENCE [LARGE SCALE GENOMIC DNA]</scope>
    <source>
        <tissue evidence="2">Muscle</tissue>
    </source>
</reference>
<dbReference type="Pfam" id="PF00171">
    <property type="entry name" value="Aldedh"/>
    <property type="match status" value="1"/>
</dbReference>
<feature type="domain" description="Aldehyde dehydrogenase" evidence="1">
    <location>
        <begin position="95"/>
        <end position="190"/>
    </location>
</feature>
<dbReference type="Gene3D" id="3.40.309.10">
    <property type="entry name" value="Aldehyde Dehydrogenase, Chain A, domain 2"/>
    <property type="match status" value="1"/>
</dbReference>
<evidence type="ECO:0000259" key="1">
    <source>
        <dbReference type="Pfam" id="PF00171"/>
    </source>
</evidence>
<protein>
    <submittedName>
        <fullName evidence="2">Mitochondrial 10-formyltetrahydrofolate dehydrogenase</fullName>
    </submittedName>
</protein>
<dbReference type="PANTHER" id="PTHR11699">
    <property type="entry name" value="ALDEHYDE DEHYDROGENASE-RELATED"/>
    <property type="match status" value="1"/>
</dbReference>